<dbReference type="Pfam" id="PF02581">
    <property type="entry name" value="TMP-TENI"/>
    <property type="match status" value="1"/>
</dbReference>
<dbReference type="CDD" id="cd00564">
    <property type="entry name" value="TMP_TenI"/>
    <property type="match status" value="1"/>
</dbReference>
<dbReference type="InterPro" id="IPR036206">
    <property type="entry name" value="ThiamineP_synth_sf"/>
</dbReference>
<dbReference type="STRING" id="1307763.L21SP4_01735"/>
<dbReference type="SUPFAM" id="SSF51391">
    <property type="entry name" value="Thiamin phosphate synthase"/>
    <property type="match status" value="1"/>
</dbReference>
<evidence type="ECO:0000256" key="1">
    <source>
        <dbReference type="ARBA" id="ARBA00005165"/>
    </source>
</evidence>
<evidence type="ECO:0000313" key="13">
    <source>
        <dbReference type="EMBL" id="AKJ64975.1"/>
    </source>
</evidence>
<dbReference type="InterPro" id="IPR013785">
    <property type="entry name" value="Aldolase_TIM"/>
</dbReference>
<comment type="pathway">
    <text evidence="1 9 11">Cofactor biosynthesis; thiamine diphosphate biosynthesis; thiamine phosphate from 4-amino-2-methyl-5-diphosphomethylpyrimidine and 4-methyl-5-(2-phosphoethyl)-thiazole: step 1/1.</text>
</comment>
<evidence type="ECO:0000313" key="14">
    <source>
        <dbReference type="Proteomes" id="UP000035268"/>
    </source>
</evidence>
<protein>
    <recommendedName>
        <fullName evidence="9">Thiamine-phosphate synthase</fullName>
        <shortName evidence="9">TP synthase</shortName>
        <shortName evidence="9">TPS</shortName>
        <ecNumber evidence="9">2.5.1.3</ecNumber>
    </recommendedName>
    <alternativeName>
        <fullName evidence="9">Thiamine-phosphate pyrophosphorylase</fullName>
        <shortName evidence="9">TMP pyrophosphorylase</shortName>
        <shortName evidence="9">TMP-PPase</shortName>
    </alternativeName>
</protein>
<dbReference type="PATRIC" id="fig|1609981.3.peg.1803"/>
<keyword evidence="3 9" id="KW-0479">Metal-binding</keyword>
<evidence type="ECO:0000256" key="5">
    <source>
        <dbReference type="ARBA" id="ARBA00022977"/>
    </source>
</evidence>
<dbReference type="KEGG" id="vbl:L21SP4_01735"/>
<comment type="catalytic activity">
    <reaction evidence="8 9 10">
        <text>2-[(2R,5Z)-2-carboxy-4-methylthiazol-5(2H)-ylidene]ethyl phosphate + 4-amino-2-methyl-5-(diphosphooxymethyl)pyrimidine + 2 H(+) = thiamine phosphate + CO2 + diphosphate</text>
        <dbReference type="Rhea" id="RHEA:47844"/>
        <dbReference type="ChEBI" id="CHEBI:15378"/>
        <dbReference type="ChEBI" id="CHEBI:16526"/>
        <dbReference type="ChEBI" id="CHEBI:33019"/>
        <dbReference type="ChEBI" id="CHEBI:37575"/>
        <dbReference type="ChEBI" id="CHEBI:57841"/>
        <dbReference type="ChEBI" id="CHEBI:62899"/>
        <dbReference type="EC" id="2.5.1.3"/>
    </reaction>
</comment>
<proteinExistence type="inferred from homology"/>
<keyword evidence="14" id="KW-1185">Reference proteome</keyword>
<dbReference type="PANTHER" id="PTHR20857">
    <property type="entry name" value="THIAMINE-PHOSPHATE PYROPHOSPHORYLASE"/>
    <property type="match status" value="1"/>
</dbReference>
<evidence type="ECO:0000259" key="12">
    <source>
        <dbReference type="Pfam" id="PF02581"/>
    </source>
</evidence>
<feature type="binding site" evidence="9">
    <location>
        <position position="70"/>
    </location>
    <ligand>
        <name>4-amino-2-methyl-5-(diphosphooxymethyl)pyrimidine</name>
        <dbReference type="ChEBI" id="CHEBI:57841"/>
    </ligand>
</feature>
<dbReference type="InterPro" id="IPR034291">
    <property type="entry name" value="TMP_synthase"/>
</dbReference>
<dbReference type="NCBIfam" id="TIGR00693">
    <property type="entry name" value="thiE"/>
    <property type="match status" value="1"/>
</dbReference>
<dbReference type="GO" id="GO:0009228">
    <property type="term" value="P:thiamine biosynthetic process"/>
    <property type="evidence" value="ECO:0007669"/>
    <property type="project" value="UniProtKB-KW"/>
</dbReference>
<dbReference type="GO" id="GO:0004789">
    <property type="term" value="F:thiamine-phosphate diphosphorylase activity"/>
    <property type="evidence" value="ECO:0007669"/>
    <property type="project" value="UniProtKB-UniRule"/>
</dbReference>
<dbReference type="EMBL" id="CP010904">
    <property type="protein sequence ID" value="AKJ64975.1"/>
    <property type="molecule type" value="Genomic_DNA"/>
</dbReference>
<dbReference type="Gene3D" id="3.20.20.70">
    <property type="entry name" value="Aldolase class I"/>
    <property type="match status" value="1"/>
</dbReference>
<dbReference type="EC" id="2.5.1.3" evidence="9"/>
<dbReference type="GO" id="GO:0005737">
    <property type="term" value="C:cytoplasm"/>
    <property type="evidence" value="ECO:0007669"/>
    <property type="project" value="TreeGrafter"/>
</dbReference>
<reference evidence="13 14" key="2">
    <citation type="journal article" date="2016" name="ISME J.">
        <title>Characterization of the first cultured representative of Verrucomicrobia subdivision 5 indicates the proposal of a novel phylum.</title>
        <authorList>
            <person name="Spring S."/>
            <person name="Bunk B."/>
            <person name="Sproer C."/>
            <person name="Schumann P."/>
            <person name="Rohde M."/>
            <person name="Tindall B.J."/>
            <person name="Klenk H.P."/>
        </authorList>
    </citation>
    <scope>NUCLEOTIDE SEQUENCE [LARGE SCALE GENOMIC DNA]</scope>
    <source>
        <strain evidence="13 14">L21-Fru-AB</strain>
    </source>
</reference>
<gene>
    <name evidence="9 13" type="primary">thiE</name>
    <name evidence="13" type="ORF">L21SP4_01735</name>
</gene>
<evidence type="ECO:0000256" key="7">
    <source>
        <dbReference type="ARBA" id="ARBA00047851"/>
    </source>
</evidence>
<feature type="binding site" evidence="9">
    <location>
        <position position="139"/>
    </location>
    <ligand>
        <name>4-amino-2-methyl-5-(diphosphooxymethyl)pyrimidine</name>
        <dbReference type="ChEBI" id="CHEBI:57841"/>
    </ligand>
</feature>
<feature type="binding site" evidence="9">
    <location>
        <position position="167"/>
    </location>
    <ligand>
        <name>2-[(2R,5Z)-2-carboxy-4-methylthiazol-5(2H)-ylidene]ethyl phosphate</name>
        <dbReference type="ChEBI" id="CHEBI:62899"/>
    </ligand>
</feature>
<dbReference type="HAMAP" id="MF_00097">
    <property type="entry name" value="TMP_synthase"/>
    <property type="match status" value="1"/>
</dbReference>
<feature type="binding site" evidence="9">
    <location>
        <begin position="136"/>
        <end position="138"/>
    </location>
    <ligand>
        <name>2-[(2R,5Z)-2-carboxy-4-methylthiazol-5(2H)-ylidene]ethyl phosphate</name>
        <dbReference type="ChEBI" id="CHEBI:62899"/>
    </ligand>
</feature>
<dbReference type="PANTHER" id="PTHR20857:SF15">
    <property type="entry name" value="THIAMINE-PHOSPHATE SYNTHASE"/>
    <property type="match status" value="1"/>
</dbReference>
<keyword evidence="5 9" id="KW-0784">Thiamine biosynthesis</keyword>
<evidence type="ECO:0000256" key="8">
    <source>
        <dbReference type="ARBA" id="ARBA00047883"/>
    </source>
</evidence>
<comment type="caution">
    <text evidence="9">Lacks conserved residue(s) required for the propagation of feature annotation.</text>
</comment>
<dbReference type="InterPro" id="IPR022998">
    <property type="entry name" value="ThiamineP_synth_TenI"/>
</dbReference>
<comment type="similarity">
    <text evidence="9 10">Belongs to the thiamine-phosphate synthase family.</text>
</comment>
<name>A0A0G3EJK4_9BACT</name>
<feature type="domain" description="Thiamine phosphate synthase/TenI" evidence="12">
    <location>
        <begin position="21"/>
        <end position="190"/>
    </location>
</feature>
<evidence type="ECO:0000256" key="11">
    <source>
        <dbReference type="RuleBase" id="RU004253"/>
    </source>
</evidence>
<evidence type="ECO:0000256" key="10">
    <source>
        <dbReference type="RuleBase" id="RU003826"/>
    </source>
</evidence>
<keyword evidence="2 9" id="KW-0808">Transferase</keyword>
<reference evidence="14" key="1">
    <citation type="submission" date="2015-02" db="EMBL/GenBank/DDBJ databases">
        <title>Description and complete genome sequence of the first cultured representative of the subdivision 5 of the Verrucomicrobia phylum.</title>
        <authorList>
            <person name="Spring S."/>
            <person name="Bunk B."/>
            <person name="Sproer C."/>
            <person name="Klenk H.-P."/>
        </authorList>
    </citation>
    <scope>NUCLEOTIDE SEQUENCE [LARGE SCALE GENOMIC DNA]</scope>
    <source>
        <strain evidence="14">L21-Fru-AB</strain>
    </source>
</reference>
<dbReference type="AlphaFoldDB" id="A0A0G3EJK4"/>
<organism evidence="13 14">
    <name type="scientific">Kiritimatiella glycovorans</name>
    <dbReference type="NCBI Taxonomy" id="1307763"/>
    <lineage>
        <taxon>Bacteria</taxon>
        <taxon>Pseudomonadati</taxon>
        <taxon>Kiritimatiellota</taxon>
        <taxon>Kiritimatiellia</taxon>
        <taxon>Kiritimatiellales</taxon>
        <taxon>Kiritimatiellaceae</taxon>
        <taxon>Kiritimatiella</taxon>
    </lineage>
</organism>
<dbReference type="UniPathway" id="UPA00060">
    <property type="reaction ID" value="UER00141"/>
</dbReference>
<comment type="function">
    <text evidence="9">Condenses 4-methyl-5-(beta-hydroxyethyl)thiazole monophosphate (THZ-P) and 2-methyl-4-amino-5-hydroxymethyl pyrimidine pyrophosphate (HMP-PP) to form thiamine monophosphate (TMP).</text>
</comment>
<evidence type="ECO:0000256" key="2">
    <source>
        <dbReference type="ARBA" id="ARBA00022679"/>
    </source>
</evidence>
<dbReference type="GO" id="GO:0000287">
    <property type="term" value="F:magnesium ion binding"/>
    <property type="evidence" value="ECO:0007669"/>
    <property type="project" value="UniProtKB-UniRule"/>
</dbReference>
<keyword evidence="4 9" id="KW-0460">Magnesium</keyword>
<comment type="catalytic activity">
    <reaction evidence="7 9 10">
        <text>2-(2-carboxy-4-methylthiazol-5-yl)ethyl phosphate + 4-amino-2-methyl-5-(diphosphooxymethyl)pyrimidine + 2 H(+) = thiamine phosphate + CO2 + diphosphate</text>
        <dbReference type="Rhea" id="RHEA:47848"/>
        <dbReference type="ChEBI" id="CHEBI:15378"/>
        <dbReference type="ChEBI" id="CHEBI:16526"/>
        <dbReference type="ChEBI" id="CHEBI:33019"/>
        <dbReference type="ChEBI" id="CHEBI:37575"/>
        <dbReference type="ChEBI" id="CHEBI:57841"/>
        <dbReference type="ChEBI" id="CHEBI:62890"/>
        <dbReference type="EC" id="2.5.1.3"/>
    </reaction>
</comment>
<dbReference type="RefSeq" id="WP_144413807.1">
    <property type="nucleotide sequence ID" value="NZ_CP010904.1"/>
</dbReference>
<evidence type="ECO:0000256" key="9">
    <source>
        <dbReference type="HAMAP-Rule" id="MF_00097"/>
    </source>
</evidence>
<evidence type="ECO:0000256" key="6">
    <source>
        <dbReference type="ARBA" id="ARBA00047334"/>
    </source>
</evidence>
<accession>A0A0G3EJK4</accession>
<evidence type="ECO:0000256" key="3">
    <source>
        <dbReference type="ARBA" id="ARBA00022723"/>
    </source>
</evidence>
<evidence type="ECO:0000256" key="4">
    <source>
        <dbReference type="ARBA" id="ARBA00022842"/>
    </source>
</evidence>
<dbReference type="Proteomes" id="UP000035268">
    <property type="component" value="Chromosome"/>
</dbReference>
<dbReference type="OrthoDB" id="9810880at2"/>
<feature type="binding site" evidence="9">
    <location>
        <position position="110"/>
    </location>
    <ligand>
        <name>4-amino-2-methyl-5-(diphosphooxymethyl)pyrimidine</name>
        <dbReference type="ChEBI" id="CHEBI:57841"/>
    </ligand>
</feature>
<sequence length="209" mass="22175">MTARGGFSEGLYLILTEPVAGYEACAEAAVAREVPWLQYRPVRECAEGRLACARRLRRITRNSATRFIVNDDVELARECAADGVHLGQDDMDPERARRLWPDPGAWMGISTHNARQVRDAEMRGADYIGVGPVFPTRTKVVRDPVLGVAGAAELIRASALPCVAIGGMDAASVPRICAAGIRTFAVIGAVCNARDPGAAIDGLTAAACG</sequence>
<comment type="catalytic activity">
    <reaction evidence="6 9 10">
        <text>4-methyl-5-(2-phosphooxyethyl)-thiazole + 4-amino-2-methyl-5-(diphosphooxymethyl)pyrimidine + H(+) = thiamine phosphate + diphosphate</text>
        <dbReference type="Rhea" id="RHEA:22328"/>
        <dbReference type="ChEBI" id="CHEBI:15378"/>
        <dbReference type="ChEBI" id="CHEBI:33019"/>
        <dbReference type="ChEBI" id="CHEBI:37575"/>
        <dbReference type="ChEBI" id="CHEBI:57841"/>
        <dbReference type="ChEBI" id="CHEBI:58296"/>
        <dbReference type="EC" id="2.5.1.3"/>
    </reaction>
</comment>
<feature type="binding site" evidence="9">
    <location>
        <position position="90"/>
    </location>
    <ligand>
        <name>Mg(2+)</name>
        <dbReference type="ChEBI" id="CHEBI:18420"/>
    </ligand>
</feature>
<feature type="binding site" evidence="9">
    <location>
        <position position="71"/>
    </location>
    <ligand>
        <name>Mg(2+)</name>
        <dbReference type="ChEBI" id="CHEBI:18420"/>
    </ligand>
</feature>
<comment type="cofactor">
    <cofactor evidence="9">
        <name>Mg(2+)</name>
        <dbReference type="ChEBI" id="CHEBI:18420"/>
    </cofactor>
    <text evidence="9">Binds 1 Mg(2+) ion per subunit.</text>
</comment>
<dbReference type="GO" id="GO:0009229">
    <property type="term" value="P:thiamine diphosphate biosynthetic process"/>
    <property type="evidence" value="ECO:0007669"/>
    <property type="project" value="UniProtKB-UniRule"/>
</dbReference>